<reference evidence="3 4" key="1">
    <citation type="submission" date="2020-04" db="EMBL/GenBank/DDBJ databases">
        <authorList>
            <person name="Yoon J."/>
        </authorList>
    </citation>
    <scope>NUCLEOTIDE SEQUENCE [LARGE SCALE GENOMIC DNA]</scope>
    <source>
        <strain evidence="3 4">KMU-166</strain>
    </source>
</reference>
<keyword evidence="4" id="KW-1185">Reference proteome</keyword>
<dbReference type="InterPro" id="IPR012495">
    <property type="entry name" value="TadE-like_dom"/>
</dbReference>
<keyword evidence="1" id="KW-1133">Transmembrane helix</keyword>
<proteinExistence type="predicted"/>
<comment type="caution">
    <text evidence="3">The sequence shown here is derived from an EMBL/GenBank/DDBJ whole genome shotgun (WGS) entry which is preliminary data.</text>
</comment>
<keyword evidence="1" id="KW-0812">Transmembrane</keyword>
<organism evidence="3 4">
    <name type="scientific">Spongiibacter thalassae</name>
    <dbReference type="NCBI Taxonomy" id="2721624"/>
    <lineage>
        <taxon>Bacteria</taxon>
        <taxon>Pseudomonadati</taxon>
        <taxon>Pseudomonadota</taxon>
        <taxon>Gammaproteobacteria</taxon>
        <taxon>Cellvibrionales</taxon>
        <taxon>Spongiibacteraceae</taxon>
        <taxon>Spongiibacter</taxon>
    </lineage>
</organism>
<protein>
    <submittedName>
        <fullName evidence="3">Pilus assembly protein</fullName>
    </submittedName>
</protein>
<dbReference type="EMBL" id="JAAWWK010000002">
    <property type="protein sequence ID" value="NKI17154.1"/>
    <property type="molecule type" value="Genomic_DNA"/>
</dbReference>
<feature type="domain" description="TadE-like" evidence="2">
    <location>
        <begin position="14"/>
        <end position="56"/>
    </location>
</feature>
<dbReference type="RefSeq" id="WP_168449677.1">
    <property type="nucleotide sequence ID" value="NZ_JAAWWK010000002.1"/>
</dbReference>
<accession>A0ABX1GG23</accession>
<sequence>MSGLREGLRHYQSGAVAIEFAFVFPVFLGIVYAMIAYGLAFLVLQSFTYASEEALRAALAHPCDGTCTPEELEPKVKEQVEATLSWLSVTYVTEATSGDDFFSCTPENLCTVRLSAGPLIPSLNLPVFGEVPRLPAELVGKASLRM</sequence>
<keyword evidence="1" id="KW-0472">Membrane</keyword>
<dbReference type="Pfam" id="PF07811">
    <property type="entry name" value="TadE"/>
    <property type="match status" value="1"/>
</dbReference>
<evidence type="ECO:0000313" key="3">
    <source>
        <dbReference type="EMBL" id="NKI17154.1"/>
    </source>
</evidence>
<feature type="transmembrane region" description="Helical" evidence="1">
    <location>
        <begin position="20"/>
        <end position="44"/>
    </location>
</feature>
<dbReference type="Proteomes" id="UP000765845">
    <property type="component" value="Unassembled WGS sequence"/>
</dbReference>
<evidence type="ECO:0000256" key="1">
    <source>
        <dbReference type="SAM" id="Phobius"/>
    </source>
</evidence>
<name>A0ABX1GG23_9GAMM</name>
<evidence type="ECO:0000259" key="2">
    <source>
        <dbReference type="Pfam" id="PF07811"/>
    </source>
</evidence>
<gene>
    <name evidence="3" type="ORF">HCU74_06925</name>
</gene>
<evidence type="ECO:0000313" key="4">
    <source>
        <dbReference type="Proteomes" id="UP000765845"/>
    </source>
</evidence>